<dbReference type="InterPro" id="IPR051683">
    <property type="entry name" value="Enoyl-CoA_Hydratase/Isomerase"/>
</dbReference>
<dbReference type="Proteomes" id="UP000285794">
    <property type="component" value="Unassembled WGS sequence"/>
</dbReference>
<organism evidence="2 3">
    <name type="scientific">Ancylomarina euxinus</name>
    <dbReference type="NCBI Taxonomy" id="2283627"/>
    <lineage>
        <taxon>Bacteria</taxon>
        <taxon>Pseudomonadati</taxon>
        <taxon>Bacteroidota</taxon>
        <taxon>Bacteroidia</taxon>
        <taxon>Marinilabiliales</taxon>
        <taxon>Marinifilaceae</taxon>
        <taxon>Ancylomarina</taxon>
    </lineage>
</organism>
<dbReference type="Pfam" id="PF00378">
    <property type="entry name" value="ECH_1"/>
    <property type="match status" value="1"/>
</dbReference>
<comment type="caution">
    <text evidence="2">The sequence shown here is derived from an EMBL/GenBank/DDBJ whole genome shotgun (WGS) entry which is preliminary data.</text>
</comment>
<evidence type="ECO:0000313" key="3">
    <source>
        <dbReference type="Proteomes" id="UP000285794"/>
    </source>
</evidence>
<dbReference type="InterPro" id="IPR014748">
    <property type="entry name" value="Enoyl-CoA_hydra_C"/>
</dbReference>
<dbReference type="PANTHER" id="PTHR42964:SF1">
    <property type="entry name" value="POLYKETIDE BIOSYNTHESIS ENOYL-COA HYDRATASE PKSH-RELATED"/>
    <property type="match status" value="1"/>
</dbReference>
<gene>
    <name evidence="2" type="ORF">DWB61_16000</name>
</gene>
<dbReference type="InterPro" id="IPR001753">
    <property type="entry name" value="Enoyl-CoA_hydra/iso"/>
</dbReference>
<comment type="similarity">
    <text evidence="1">Belongs to the enoyl-CoA hydratase/isomerase family.</text>
</comment>
<evidence type="ECO:0000256" key="1">
    <source>
        <dbReference type="ARBA" id="ARBA00005254"/>
    </source>
</evidence>
<keyword evidence="3" id="KW-1185">Reference proteome</keyword>
<dbReference type="Gene3D" id="1.10.12.10">
    <property type="entry name" value="Lyase 2-enoyl-coa Hydratase, Chain A, domain 2"/>
    <property type="match status" value="1"/>
</dbReference>
<proteinExistence type="inferred from homology"/>
<dbReference type="SUPFAM" id="SSF52096">
    <property type="entry name" value="ClpP/crotonase"/>
    <property type="match status" value="1"/>
</dbReference>
<dbReference type="AlphaFoldDB" id="A0A425XXC3"/>
<dbReference type="GO" id="GO:0016853">
    <property type="term" value="F:isomerase activity"/>
    <property type="evidence" value="ECO:0007669"/>
    <property type="project" value="UniProtKB-KW"/>
</dbReference>
<keyword evidence="2" id="KW-0413">Isomerase</keyword>
<name>A0A425XXC3_9BACT</name>
<dbReference type="EMBL" id="QQWG01000022">
    <property type="protein sequence ID" value="RRG19296.1"/>
    <property type="molecule type" value="Genomic_DNA"/>
</dbReference>
<protein>
    <submittedName>
        <fullName evidence="2">Enoyl-CoA hydratase/isomerase family protein</fullName>
    </submittedName>
</protein>
<sequence>MYKTIEFKIENQMGYVFLNRPEIHNAFNEEMISELIHCFGELETMDNTEIRTLIIEGRGPSFCAGADLKWMKSVVDYSHEENYQESFKLSQCFNAIYSCKFPTIAMVHGAAIGGANGLLAACDFVLADKKAVFSLSEVKIGIVPACISPYVMKRVGEYKSKELMLTGIRFSGKEAEKYGLVNWSLGQKRRKAKLEELIHNLGTSGPIAVSQCKQLLYDMSNRLSHEEAMTYTAKMIADLRKSDEGQEGMNSFLEKRKPNWVK</sequence>
<dbReference type="InterPro" id="IPR029045">
    <property type="entry name" value="ClpP/crotonase-like_dom_sf"/>
</dbReference>
<reference evidence="2 3" key="1">
    <citation type="submission" date="2018-07" db="EMBL/GenBank/DDBJ databases">
        <title>Draft genome sequence of Ancylomarina sp. M1P.</title>
        <authorList>
            <person name="Yadav S."/>
            <person name="Villanueva L."/>
            <person name="Damste J.S.S."/>
        </authorList>
    </citation>
    <scope>NUCLEOTIDE SEQUENCE [LARGE SCALE GENOMIC DNA]</scope>
    <source>
        <strain evidence="2 3">M1P</strain>
    </source>
</reference>
<dbReference type="PANTHER" id="PTHR42964">
    <property type="entry name" value="ENOYL-COA HYDRATASE"/>
    <property type="match status" value="1"/>
</dbReference>
<dbReference type="Gene3D" id="3.90.226.10">
    <property type="entry name" value="2-enoyl-CoA Hydratase, Chain A, domain 1"/>
    <property type="match status" value="1"/>
</dbReference>
<evidence type="ECO:0000313" key="2">
    <source>
        <dbReference type="EMBL" id="RRG19296.1"/>
    </source>
</evidence>
<dbReference type="CDD" id="cd06558">
    <property type="entry name" value="crotonase-like"/>
    <property type="match status" value="1"/>
</dbReference>
<accession>A0A425XXC3</accession>
<dbReference type="OrthoDB" id="9775794at2"/>